<evidence type="ECO:0000313" key="4">
    <source>
        <dbReference type="Proteomes" id="UP000641932"/>
    </source>
</evidence>
<feature type="coiled-coil region" evidence="1">
    <location>
        <begin position="46"/>
        <end position="94"/>
    </location>
</feature>
<reference evidence="3" key="1">
    <citation type="journal article" date="2014" name="Int. J. Syst. Evol. Microbiol.">
        <title>Complete genome sequence of Corynebacterium casei LMG S-19264T (=DSM 44701T), isolated from a smear-ripened cheese.</title>
        <authorList>
            <consortium name="US DOE Joint Genome Institute (JGI-PGF)"/>
            <person name="Walter F."/>
            <person name="Albersmeier A."/>
            <person name="Kalinowski J."/>
            <person name="Ruckert C."/>
        </authorList>
    </citation>
    <scope>NUCLEOTIDE SEQUENCE</scope>
    <source>
        <strain evidence="3">CGMCC 4.7201</strain>
    </source>
</reference>
<accession>A0A917ZQE0</accession>
<keyword evidence="4" id="KW-1185">Reference proteome</keyword>
<proteinExistence type="predicted"/>
<feature type="compositionally biased region" description="Low complexity" evidence="2">
    <location>
        <begin position="156"/>
        <end position="171"/>
    </location>
</feature>
<keyword evidence="1" id="KW-0175">Coiled coil</keyword>
<reference evidence="3" key="2">
    <citation type="submission" date="2020-09" db="EMBL/GenBank/DDBJ databases">
        <authorList>
            <person name="Sun Q."/>
            <person name="Zhou Y."/>
        </authorList>
    </citation>
    <scope>NUCLEOTIDE SEQUENCE</scope>
    <source>
        <strain evidence="3">CGMCC 4.7201</strain>
    </source>
</reference>
<protein>
    <recommendedName>
        <fullName evidence="5">Secreted protein</fullName>
    </recommendedName>
</protein>
<evidence type="ECO:0000256" key="2">
    <source>
        <dbReference type="SAM" id="MobiDB-lite"/>
    </source>
</evidence>
<dbReference type="AlphaFoldDB" id="A0A917ZQE0"/>
<organism evidence="3 4">
    <name type="scientific">Wenjunlia tyrosinilytica</name>
    <dbReference type="NCBI Taxonomy" id="1544741"/>
    <lineage>
        <taxon>Bacteria</taxon>
        <taxon>Bacillati</taxon>
        <taxon>Actinomycetota</taxon>
        <taxon>Actinomycetes</taxon>
        <taxon>Kitasatosporales</taxon>
        <taxon>Streptomycetaceae</taxon>
        <taxon>Wenjunlia</taxon>
    </lineage>
</organism>
<feature type="compositionally biased region" description="Low complexity" evidence="2">
    <location>
        <begin position="179"/>
        <end position="191"/>
    </location>
</feature>
<comment type="caution">
    <text evidence="3">The sequence shown here is derived from an EMBL/GenBank/DDBJ whole genome shotgun (WGS) entry which is preliminary data.</text>
</comment>
<evidence type="ECO:0000313" key="3">
    <source>
        <dbReference type="EMBL" id="GGO89507.1"/>
    </source>
</evidence>
<feature type="region of interest" description="Disordered" evidence="2">
    <location>
        <begin position="139"/>
        <end position="271"/>
    </location>
</feature>
<evidence type="ECO:0000256" key="1">
    <source>
        <dbReference type="SAM" id="Coils"/>
    </source>
</evidence>
<evidence type="ECO:0008006" key="5">
    <source>
        <dbReference type="Google" id="ProtNLM"/>
    </source>
</evidence>
<name>A0A917ZQE0_9ACTN</name>
<dbReference type="Proteomes" id="UP000641932">
    <property type="component" value="Unassembled WGS sequence"/>
</dbReference>
<sequence>MFVAAAAAAACTGAVLVRERDRAAELELSRLQTLRTRDEFRYDERIAELECDLEEFREIRARYARKLNGKRSELAKLRGEHAGLLRRYATAEADRATALESVRLALGPGPSASPLSPSAFLKANAALNALEHNAAVQSAVAEQHSRAESEADSADIEAMSEASGASASSGAPVGGQPQAGSPSEAEPPSGSEDTRESAGEQGIGADALRPTRPQAPVNTAVAIVPPSAQRGRRTRSPEPGFDYFGTQRALPAAARPAGELTSGKSPRIEEEDLADVVGEEISRAEASLIDLTEHDETETIDVRELRALS</sequence>
<dbReference type="EMBL" id="BMMS01000013">
    <property type="protein sequence ID" value="GGO89507.1"/>
    <property type="molecule type" value="Genomic_DNA"/>
</dbReference>
<gene>
    <name evidence="3" type="ORF">GCM10012280_32820</name>
</gene>